<gene>
    <name evidence="1" type="ORF">NCTC129_04322</name>
</gene>
<accession>A0A447N452</accession>
<protein>
    <submittedName>
        <fullName evidence="1">Uncharacterized protein</fullName>
    </submittedName>
</protein>
<name>A0A447N452_SALET</name>
<evidence type="ECO:0000313" key="2">
    <source>
        <dbReference type="Proteomes" id="UP000282086"/>
    </source>
</evidence>
<dbReference type="AlphaFoldDB" id="A0A447N452"/>
<reference evidence="1 2" key="1">
    <citation type="submission" date="2018-12" db="EMBL/GenBank/DDBJ databases">
        <authorList>
            <consortium name="Pathogen Informatics"/>
        </authorList>
    </citation>
    <scope>NUCLEOTIDE SEQUENCE [LARGE SCALE GENOMIC DNA]</scope>
    <source>
        <strain evidence="1 2">NCTC129</strain>
    </source>
</reference>
<sequence length="54" mass="6260">MLFKKSALSLASVPKDAIYLQQRQRLFPSRVFIFNSRIEGIIERSATLCPERAY</sequence>
<organism evidence="1 2">
    <name type="scientific">Salmonella enterica I</name>
    <dbReference type="NCBI Taxonomy" id="59201"/>
    <lineage>
        <taxon>Bacteria</taxon>
        <taxon>Pseudomonadati</taxon>
        <taxon>Pseudomonadota</taxon>
        <taxon>Gammaproteobacteria</taxon>
        <taxon>Enterobacterales</taxon>
        <taxon>Enterobacteriaceae</taxon>
        <taxon>Salmonella</taxon>
    </lineage>
</organism>
<evidence type="ECO:0000313" key="1">
    <source>
        <dbReference type="EMBL" id="VDZ98073.1"/>
    </source>
</evidence>
<dbReference type="Proteomes" id="UP000282086">
    <property type="component" value="Chromosome"/>
</dbReference>
<dbReference type="EMBL" id="LR134140">
    <property type="protein sequence ID" value="VDZ98073.1"/>
    <property type="molecule type" value="Genomic_DNA"/>
</dbReference>
<proteinExistence type="predicted"/>